<dbReference type="InterPro" id="IPR000326">
    <property type="entry name" value="PAP2/HPO"/>
</dbReference>
<dbReference type="SMART" id="SM00014">
    <property type="entry name" value="acidPPc"/>
    <property type="match status" value="1"/>
</dbReference>
<feature type="domain" description="Phosphatidic acid phosphatase type 2/haloperoxidase" evidence="2">
    <location>
        <begin position="54"/>
        <end position="168"/>
    </location>
</feature>
<keyword evidence="1" id="KW-0472">Membrane</keyword>
<keyword evidence="1" id="KW-0812">Transmembrane</keyword>
<sequence length="180" mass="20907">MIDRHGAAFIDSIETPWLNERMAWITELGSVTWLVIASIFVCVFIWFAYDRKRWRLFYFAVAMIGISVLTKLLKVTFERKRPDLLEEFDGTGFSFPSGHSTGPMVFYGFLVYLVAKSELKKWLKWTLCGLLSFLILLIGMSRVYLSVHYVTDVLAGFALGLTWLVICILILEYTLWRKKK</sequence>
<dbReference type="Proteomes" id="UP000275076">
    <property type="component" value="Unassembled WGS sequence"/>
</dbReference>
<dbReference type="EMBL" id="RBVX01000040">
    <property type="protein sequence ID" value="RSL30271.1"/>
    <property type="molecule type" value="Genomic_DNA"/>
</dbReference>
<organism evidence="3 4">
    <name type="scientific">Salibacterium salarium</name>
    <dbReference type="NCBI Taxonomy" id="284579"/>
    <lineage>
        <taxon>Bacteria</taxon>
        <taxon>Bacillati</taxon>
        <taxon>Bacillota</taxon>
        <taxon>Bacilli</taxon>
        <taxon>Bacillales</taxon>
        <taxon>Bacillaceae</taxon>
    </lineage>
</organism>
<dbReference type="Pfam" id="PF01569">
    <property type="entry name" value="PAP2"/>
    <property type="match status" value="1"/>
</dbReference>
<name>A0A428MVW3_9BACI</name>
<evidence type="ECO:0000256" key="1">
    <source>
        <dbReference type="SAM" id="Phobius"/>
    </source>
</evidence>
<reference evidence="3 4" key="1">
    <citation type="submission" date="2018-10" db="EMBL/GenBank/DDBJ databases">
        <title>Draft genome sequence of Bacillus salarius IM0101, isolated from a hypersaline soil in Inner Mongolia, China.</title>
        <authorList>
            <person name="Yamprayoonswat W."/>
            <person name="Boonvisut S."/>
            <person name="Jumpathong W."/>
            <person name="Sittihan S."/>
            <person name="Ruangsuj P."/>
            <person name="Wanthongcharoen S."/>
            <person name="Thongpramul N."/>
            <person name="Pimmason S."/>
            <person name="Yu B."/>
            <person name="Yasawong M."/>
        </authorList>
    </citation>
    <scope>NUCLEOTIDE SEQUENCE [LARGE SCALE GENOMIC DNA]</scope>
    <source>
        <strain evidence="3 4">IM0101</strain>
    </source>
</reference>
<feature type="transmembrane region" description="Helical" evidence="1">
    <location>
        <begin position="31"/>
        <end position="49"/>
    </location>
</feature>
<keyword evidence="1" id="KW-1133">Transmembrane helix</keyword>
<feature type="transmembrane region" description="Helical" evidence="1">
    <location>
        <begin position="153"/>
        <end position="176"/>
    </location>
</feature>
<dbReference type="Gene3D" id="1.20.144.10">
    <property type="entry name" value="Phosphatidic acid phosphatase type 2/haloperoxidase"/>
    <property type="match status" value="2"/>
</dbReference>
<dbReference type="PANTHER" id="PTHR14969:SF13">
    <property type="entry name" value="AT30094P"/>
    <property type="match status" value="1"/>
</dbReference>
<dbReference type="CDD" id="cd03392">
    <property type="entry name" value="PAP2_like_2"/>
    <property type="match status" value="1"/>
</dbReference>
<evidence type="ECO:0000313" key="4">
    <source>
        <dbReference type="Proteomes" id="UP000275076"/>
    </source>
</evidence>
<dbReference type="AlphaFoldDB" id="A0A428MVW3"/>
<dbReference type="OrthoDB" id="9789113at2"/>
<proteinExistence type="predicted"/>
<comment type="caution">
    <text evidence="3">The sequence shown here is derived from an EMBL/GenBank/DDBJ whole genome shotgun (WGS) entry which is preliminary data.</text>
</comment>
<gene>
    <name evidence="3" type="ORF">D7Z54_26855</name>
</gene>
<evidence type="ECO:0000313" key="3">
    <source>
        <dbReference type="EMBL" id="RSL30271.1"/>
    </source>
</evidence>
<keyword evidence="4" id="KW-1185">Reference proteome</keyword>
<evidence type="ECO:0000259" key="2">
    <source>
        <dbReference type="SMART" id="SM00014"/>
    </source>
</evidence>
<dbReference type="InterPro" id="IPR036938">
    <property type="entry name" value="PAP2/HPO_sf"/>
</dbReference>
<protein>
    <submittedName>
        <fullName evidence="3">Phosphatase PAP2 family protein</fullName>
    </submittedName>
</protein>
<dbReference type="PANTHER" id="PTHR14969">
    <property type="entry name" value="SPHINGOSINE-1-PHOSPHATE PHOSPHOHYDROLASE"/>
    <property type="match status" value="1"/>
</dbReference>
<accession>A0A428MVW3</accession>
<feature type="transmembrane region" description="Helical" evidence="1">
    <location>
        <begin position="127"/>
        <end position="147"/>
    </location>
</feature>
<dbReference type="SUPFAM" id="SSF48317">
    <property type="entry name" value="Acid phosphatase/Vanadium-dependent haloperoxidase"/>
    <property type="match status" value="1"/>
</dbReference>
<feature type="transmembrane region" description="Helical" evidence="1">
    <location>
        <begin position="93"/>
        <end position="115"/>
    </location>
</feature>
<feature type="transmembrane region" description="Helical" evidence="1">
    <location>
        <begin position="56"/>
        <end position="73"/>
    </location>
</feature>